<dbReference type="EMBL" id="JAQJZL010000015">
    <property type="protein sequence ID" value="KAJ6027404.1"/>
    <property type="molecule type" value="Genomic_DNA"/>
</dbReference>
<comment type="caution">
    <text evidence="3">The sequence shown here is derived from an EMBL/GenBank/DDBJ whole genome shotgun (WGS) entry which is preliminary data.</text>
</comment>
<gene>
    <name evidence="3" type="ORF">N7460_012221</name>
</gene>
<reference evidence="3" key="1">
    <citation type="journal article" date="2023" name="IMA Fungus">
        <title>Comparative genomic study of the Penicillium genus elucidates a diverse pangenome and 15 lateral gene transfer events.</title>
        <authorList>
            <person name="Petersen C."/>
            <person name="Sorensen T."/>
            <person name="Nielsen M.R."/>
            <person name="Sondergaard T.E."/>
            <person name="Sorensen J.L."/>
            <person name="Fitzpatrick D.A."/>
            <person name="Frisvad J.C."/>
            <person name="Nielsen K.L."/>
        </authorList>
    </citation>
    <scope>NUCLEOTIDE SEQUENCE</scope>
    <source>
        <strain evidence="3">IBT 15450</strain>
    </source>
</reference>
<organism evidence="3 4">
    <name type="scientific">Penicillium canescens</name>
    <dbReference type="NCBI Taxonomy" id="5083"/>
    <lineage>
        <taxon>Eukaryota</taxon>
        <taxon>Fungi</taxon>
        <taxon>Dikarya</taxon>
        <taxon>Ascomycota</taxon>
        <taxon>Pezizomycotina</taxon>
        <taxon>Eurotiomycetes</taxon>
        <taxon>Eurotiomycetidae</taxon>
        <taxon>Eurotiales</taxon>
        <taxon>Aspergillaceae</taxon>
        <taxon>Penicillium</taxon>
    </lineage>
</organism>
<keyword evidence="1" id="KW-0547">Nucleotide-binding</keyword>
<dbReference type="PANTHER" id="PTHR14187">
    <property type="entry name" value="ALPHA KINASE/ELONGATION FACTOR 2 KINASE"/>
    <property type="match status" value="1"/>
</dbReference>
<name>A0AAD6N3I9_PENCN</name>
<reference evidence="3" key="2">
    <citation type="submission" date="2023-01" db="EMBL/GenBank/DDBJ databases">
        <authorList>
            <person name="Petersen C."/>
        </authorList>
    </citation>
    <scope>NUCLEOTIDE SEQUENCE</scope>
    <source>
        <strain evidence="3">IBT 15450</strain>
    </source>
</reference>
<dbReference type="GO" id="GO:0140662">
    <property type="term" value="F:ATP-dependent protein folding chaperone"/>
    <property type="evidence" value="ECO:0007669"/>
    <property type="project" value="InterPro"/>
</dbReference>
<dbReference type="Pfam" id="PF00012">
    <property type="entry name" value="HSP70"/>
    <property type="match status" value="1"/>
</dbReference>
<evidence type="ECO:0000313" key="3">
    <source>
        <dbReference type="EMBL" id="KAJ6027404.1"/>
    </source>
</evidence>
<dbReference type="InterPro" id="IPR013126">
    <property type="entry name" value="Hsp_70_fam"/>
</dbReference>
<keyword evidence="2" id="KW-0067">ATP-binding</keyword>
<evidence type="ECO:0000256" key="2">
    <source>
        <dbReference type="ARBA" id="ARBA00022840"/>
    </source>
</evidence>
<accession>A0AAD6N3I9</accession>
<evidence type="ECO:0000256" key="1">
    <source>
        <dbReference type="ARBA" id="ARBA00022741"/>
    </source>
</evidence>
<dbReference type="Gene3D" id="3.30.420.40">
    <property type="match status" value="2"/>
</dbReference>
<protein>
    <submittedName>
        <fullName evidence="3">Actin-like ATPase domain-containing protein</fullName>
    </submittedName>
</protein>
<keyword evidence="4" id="KW-1185">Reference proteome</keyword>
<proteinExistence type="predicted"/>
<evidence type="ECO:0000313" key="4">
    <source>
        <dbReference type="Proteomes" id="UP001219568"/>
    </source>
</evidence>
<dbReference type="GO" id="GO:0005524">
    <property type="term" value="F:ATP binding"/>
    <property type="evidence" value="ECO:0007669"/>
    <property type="project" value="UniProtKB-KW"/>
</dbReference>
<dbReference type="SUPFAM" id="SSF53067">
    <property type="entry name" value="Actin-like ATPase domain"/>
    <property type="match status" value="2"/>
</dbReference>
<dbReference type="Gene3D" id="3.90.640.10">
    <property type="entry name" value="Actin, Chain A, domain 4"/>
    <property type="match status" value="1"/>
</dbReference>
<dbReference type="InterPro" id="IPR043129">
    <property type="entry name" value="ATPase_NBD"/>
</dbReference>
<dbReference type="PANTHER" id="PTHR14187:SF82">
    <property type="entry name" value="FAMILY CHAPERONE, PUTATIVE (AFU_ORTHOLOGUE AFUA_7G08575)-RELATED"/>
    <property type="match status" value="1"/>
</dbReference>
<sequence length="471" mass="52449">MLTRLGFLGRLKAALKTSKSCPAGPEEEIASTTLKVPSIISYEKEVSKWGYQVGPLCEVIRGSKLLLDESQGKEYAPSLASKALLAQYGKDAVQASGEYLGHLVLHVRDTLQRRFGDAANSMELKFVLTVPAVWSDKAKDATLRAAIMAGIDSQQISLVSEPEAAALHSLRTIQPNSITKDDVLVVCDAGGGTVDLISYKIQDLDPLSLEEVTEGTGAVCGSLLLDERYERLLMKKVGLENYQSLPTKSKEAALCFWRDMVKPTFGEESDCDFLDVDHFIPLPGAADQPDKNIDGGFVQLEGVEIEEIFEPIVSRVEELVRAQLEKVAYLRLNAKAVVLVGVLQPPNAWAAVVSGAVLRGLEGNRVETRISRCWYGVSANTQFDESRHPKRDKYWSEFEEDWVVHNNMTWYINKSAKISERQPIKFGFYRTVRVDRAKKLHFTDDLFFCNDERAPEFRCDSRSPSTLHIGN</sequence>
<dbReference type="AlphaFoldDB" id="A0AAD6N3I9"/>
<dbReference type="Proteomes" id="UP001219568">
    <property type="component" value="Unassembled WGS sequence"/>
</dbReference>
<dbReference type="CDD" id="cd10170">
    <property type="entry name" value="ASKHA_NBD_HSP70"/>
    <property type="match status" value="1"/>
</dbReference>